<protein>
    <recommendedName>
        <fullName evidence="4">Homeobox domain-containing protein</fullName>
    </recommendedName>
</protein>
<keyword evidence="3" id="KW-0175">Coiled coil</keyword>
<dbReference type="GO" id="GO:0003677">
    <property type="term" value="F:DNA binding"/>
    <property type="evidence" value="ECO:0007669"/>
    <property type="project" value="UniProtKB-UniRule"/>
</dbReference>
<proteinExistence type="predicted"/>
<comment type="subcellular location">
    <subcellularLocation>
        <location evidence="1 2">Nucleus</location>
    </subcellularLocation>
</comment>
<evidence type="ECO:0000313" key="6">
    <source>
        <dbReference type="Proteomes" id="UP001163046"/>
    </source>
</evidence>
<accession>A0A9X0D1D4</accession>
<comment type="caution">
    <text evidence="5">The sequence shown here is derived from an EMBL/GenBank/DDBJ whole genome shotgun (WGS) entry which is preliminary data.</text>
</comment>
<organism evidence="5 6">
    <name type="scientific">Desmophyllum pertusum</name>
    <dbReference type="NCBI Taxonomy" id="174260"/>
    <lineage>
        <taxon>Eukaryota</taxon>
        <taxon>Metazoa</taxon>
        <taxon>Cnidaria</taxon>
        <taxon>Anthozoa</taxon>
        <taxon>Hexacorallia</taxon>
        <taxon>Scleractinia</taxon>
        <taxon>Caryophylliina</taxon>
        <taxon>Caryophylliidae</taxon>
        <taxon>Desmophyllum</taxon>
    </lineage>
</organism>
<dbReference type="GO" id="GO:0005634">
    <property type="term" value="C:nucleus"/>
    <property type="evidence" value="ECO:0007669"/>
    <property type="project" value="UniProtKB-SubCell"/>
</dbReference>
<feature type="coiled-coil region" evidence="3">
    <location>
        <begin position="187"/>
        <end position="214"/>
    </location>
</feature>
<dbReference type="InterPro" id="IPR009057">
    <property type="entry name" value="Homeodomain-like_sf"/>
</dbReference>
<dbReference type="CDD" id="cd00086">
    <property type="entry name" value="homeodomain"/>
    <property type="match status" value="1"/>
</dbReference>
<dbReference type="AlphaFoldDB" id="A0A9X0D1D4"/>
<evidence type="ECO:0000256" key="2">
    <source>
        <dbReference type="RuleBase" id="RU000682"/>
    </source>
</evidence>
<dbReference type="SUPFAM" id="SSF46689">
    <property type="entry name" value="Homeodomain-like"/>
    <property type="match status" value="1"/>
</dbReference>
<keyword evidence="1 2" id="KW-0238">DNA-binding</keyword>
<dbReference type="Pfam" id="PF00046">
    <property type="entry name" value="Homeodomain"/>
    <property type="match status" value="1"/>
</dbReference>
<dbReference type="InterPro" id="IPR001356">
    <property type="entry name" value="HD"/>
</dbReference>
<evidence type="ECO:0000313" key="5">
    <source>
        <dbReference type="EMBL" id="KAJ7381299.1"/>
    </source>
</evidence>
<gene>
    <name evidence="5" type="ORF">OS493_001420</name>
</gene>
<evidence type="ECO:0000256" key="3">
    <source>
        <dbReference type="SAM" id="Coils"/>
    </source>
</evidence>
<sequence length="246" mass="28848">MASIGLYSSAFRRVNRSSCASNISSSFSTRSILNIPDDKAQQCDRSLDDISPNCPVSLYVPLVPRVVWPRLHYYSDDFPCRGLTNWQQFAFTPQHHVWSSLADKEIPFKAGVNLFPKKRRRPMRKKKERPLFSPHQIQTMEKEFAKQRYVTEDKRAQLALEKAAESDLKSELAVKENDLQRSHKKSKDMYEEKVKEQQQYIADLRSELKQHYDEQVKDMVGTHQREYNHKVEVNRMQKALDVKQTT</sequence>
<evidence type="ECO:0000256" key="1">
    <source>
        <dbReference type="PROSITE-ProRule" id="PRU00108"/>
    </source>
</evidence>
<name>A0A9X0D1D4_9CNID</name>
<dbReference type="PROSITE" id="PS50071">
    <property type="entry name" value="HOMEOBOX_2"/>
    <property type="match status" value="1"/>
</dbReference>
<evidence type="ECO:0000259" key="4">
    <source>
        <dbReference type="PROSITE" id="PS50071"/>
    </source>
</evidence>
<keyword evidence="1 2" id="KW-0371">Homeobox</keyword>
<dbReference type="Proteomes" id="UP001163046">
    <property type="component" value="Unassembled WGS sequence"/>
</dbReference>
<feature type="domain" description="Homeobox" evidence="4">
    <location>
        <begin position="123"/>
        <end position="191"/>
    </location>
</feature>
<dbReference type="Gene3D" id="1.10.10.60">
    <property type="entry name" value="Homeodomain-like"/>
    <property type="match status" value="1"/>
</dbReference>
<keyword evidence="1 2" id="KW-0539">Nucleus</keyword>
<dbReference type="EMBL" id="MU826350">
    <property type="protein sequence ID" value="KAJ7381299.1"/>
    <property type="molecule type" value="Genomic_DNA"/>
</dbReference>
<reference evidence="5" key="1">
    <citation type="submission" date="2023-01" db="EMBL/GenBank/DDBJ databases">
        <title>Genome assembly of the deep-sea coral Lophelia pertusa.</title>
        <authorList>
            <person name="Herrera S."/>
            <person name="Cordes E."/>
        </authorList>
    </citation>
    <scope>NUCLEOTIDE SEQUENCE</scope>
    <source>
        <strain evidence="5">USNM1676648</strain>
        <tissue evidence="5">Polyp</tissue>
    </source>
</reference>
<keyword evidence="6" id="KW-1185">Reference proteome</keyword>
<feature type="DNA-binding region" description="Homeobox" evidence="1">
    <location>
        <begin position="125"/>
        <end position="192"/>
    </location>
</feature>
<dbReference type="OrthoDB" id="10571753at2759"/>